<keyword evidence="1" id="KW-0808">Transferase</keyword>
<dbReference type="PROSITE" id="PS00108">
    <property type="entry name" value="PROTEIN_KINASE_ST"/>
    <property type="match status" value="1"/>
</dbReference>
<dbReference type="PANTHER" id="PTHR43289:SF34">
    <property type="entry name" value="SERINE_THREONINE-PROTEIN KINASE YBDM-RELATED"/>
    <property type="match status" value="1"/>
</dbReference>
<dbReference type="Gene3D" id="1.10.510.10">
    <property type="entry name" value="Transferase(Phosphotransferase) domain 1"/>
    <property type="match status" value="1"/>
</dbReference>
<protein>
    <submittedName>
        <fullName evidence="7">Protein kinase</fullName>
    </submittedName>
</protein>
<keyword evidence="3 7" id="KW-0418">Kinase</keyword>
<evidence type="ECO:0000259" key="6">
    <source>
        <dbReference type="PROSITE" id="PS50011"/>
    </source>
</evidence>
<dbReference type="SUPFAM" id="SSF56112">
    <property type="entry name" value="Protein kinase-like (PK-like)"/>
    <property type="match status" value="1"/>
</dbReference>
<proteinExistence type="predicted"/>
<dbReference type="InterPro" id="IPR008271">
    <property type="entry name" value="Ser/Thr_kinase_AS"/>
</dbReference>
<evidence type="ECO:0000256" key="5">
    <source>
        <dbReference type="PROSITE-ProRule" id="PRU10141"/>
    </source>
</evidence>
<dbReference type="InterPro" id="IPR011009">
    <property type="entry name" value="Kinase-like_dom_sf"/>
</dbReference>
<dbReference type="PANTHER" id="PTHR43289">
    <property type="entry name" value="MITOGEN-ACTIVATED PROTEIN KINASE KINASE KINASE 20-RELATED"/>
    <property type="match status" value="1"/>
</dbReference>
<dbReference type="RefSeq" id="WP_330164552.1">
    <property type="nucleotide sequence ID" value="NZ_WNZX01000013.1"/>
</dbReference>
<evidence type="ECO:0000313" key="8">
    <source>
        <dbReference type="Proteomes" id="UP000450917"/>
    </source>
</evidence>
<dbReference type="Proteomes" id="UP000450917">
    <property type="component" value="Unassembled WGS sequence"/>
</dbReference>
<dbReference type="PROSITE" id="PS50011">
    <property type="entry name" value="PROTEIN_KINASE_DOM"/>
    <property type="match status" value="1"/>
</dbReference>
<keyword evidence="8" id="KW-1185">Reference proteome</keyword>
<evidence type="ECO:0000256" key="3">
    <source>
        <dbReference type="ARBA" id="ARBA00022777"/>
    </source>
</evidence>
<feature type="binding site" evidence="5">
    <location>
        <position position="48"/>
    </location>
    <ligand>
        <name>ATP</name>
        <dbReference type="ChEBI" id="CHEBI:30616"/>
    </ligand>
</feature>
<organism evidence="7 8">
    <name type="scientific">Paenibacillus validus</name>
    <dbReference type="NCBI Taxonomy" id="44253"/>
    <lineage>
        <taxon>Bacteria</taxon>
        <taxon>Bacillati</taxon>
        <taxon>Bacillota</taxon>
        <taxon>Bacilli</taxon>
        <taxon>Bacillales</taxon>
        <taxon>Paenibacillaceae</taxon>
        <taxon>Paenibacillus</taxon>
    </lineage>
</organism>
<accession>A0A7X2ZC47</accession>
<evidence type="ECO:0000256" key="4">
    <source>
        <dbReference type="ARBA" id="ARBA00022840"/>
    </source>
</evidence>
<feature type="domain" description="Protein kinase" evidence="6">
    <location>
        <begin position="18"/>
        <end position="269"/>
    </location>
</feature>
<dbReference type="CDD" id="cd14014">
    <property type="entry name" value="STKc_PknB_like"/>
    <property type="match status" value="1"/>
</dbReference>
<dbReference type="EMBL" id="WNZX01000013">
    <property type="protein sequence ID" value="MUG72137.1"/>
    <property type="molecule type" value="Genomic_DNA"/>
</dbReference>
<dbReference type="SUPFAM" id="SSF52540">
    <property type="entry name" value="P-loop containing nucleoside triphosphate hydrolases"/>
    <property type="match status" value="1"/>
</dbReference>
<dbReference type="GO" id="GO:0005524">
    <property type="term" value="F:ATP binding"/>
    <property type="evidence" value="ECO:0007669"/>
    <property type="project" value="UniProtKB-UniRule"/>
</dbReference>
<gene>
    <name evidence="7" type="ORF">GNP93_15805</name>
</gene>
<dbReference type="PROSITE" id="PS00107">
    <property type="entry name" value="PROTEIN_KINASE_ATP"/>
    <property type="match status" value="1"/>
</dbReference>
<dbReference type="InterPro" id="IPR027417">
    <property type="entry name" value="P-loop_NTPase"/>
</dbReference>
<name>A0A7X2ZC47_9BACL</name>
<keyword evidence="2 5" id="KW-0547">Nucleotide-binding</keyword>
<dbReference type="SMART" id="SM00220">
    <property type="entry name" value="S_TKc"/>
    <property type="match status" value="1"/>
</dbReference>
<keyword evidence="4 5" id="KW-0067">ATP-binding</keyword>
<dbReference type="InterPro" id="IPR017441">
    <property type="entry name" value="Protein_kinase_ATP_BS"/>
</dbReference>
<dbReference type="InterPro" id="IPR000719">
    <property type="entry name" value="Prot_kinase_dom"/>
</dbReference>
<evidence type="ECO:0000313" key="7">
    <source>
        <dbReference type="EMBL" id="MUG72137.1"/>
    </source>
</evidence>
<dbReference type="Pfam" id="PF00069">
    <property type="entry name" value="Pkinase"/>
    <property type="match status" value="1"/>
</dbReference>
<comment type="caution">
    <text evidence="7">The sequence shown here is derived from an EMBL/GenBank/DDBJ whole genome shotgun (WGS) entry which is preliminary data.</text>
</comment>
<sequence length="561" mass="61426">MEGQPQGLTKGDILAGRYRIASAIGSGGMSRVLLAEDLKLTGKRWAVKEMYAGLEGPRRSALRQAMLLEAETMSRLAHPSLPDIVDVVPVNAGGFLYLVMDFIEGETLEERFSRQGSRMEEGQVVQLAMQLCGLLDYLHSIRPEPVIHRDLKPSNLMIDPSGRVRLIDFGTARRYKPERRADTVNLGTIGFAAPEQFDGRQSDPRTDLYGLGALMYYLLSGGIHYTAQRMPERSLPADLAPVVHKLLRASPAERYADARETEAALRDWLAAQRRQAPPAPGPAPSAGGAGWAPPHVVAVGGLYAGAGATFIALALAQALHERGVAHAVIEPPSPRAELAALLFADQHAPPHYRYYDEDGGGLRPEGPAWERGQTLWLPSSAASGAAAADEGASAFADAGAWLKLFHAVRRPVLIVDIGDRWEQPETRSLLETATDVIYVVDPLVHKLQLSASRRRLQFLLDEVRPGRRLYGFANKCLPRAEQAAWLRLLPERPGCLVPAVDFAGVAESGWRGRLPVEHPIVTQAVLAWVERWLPSELKPVRRSASPSLVPRFLRRLLALDP</sequence>
<evidence type="ECO:0000256" key="2">
    <source>
        <dbReference type="ARBA" id="ARBA00022741"/>
    </source>
</evidence>
<evidence type="ECO:0000256" key="1">
    <source>
        <dbReference type="ARBA" id="ARBA00022679"/>
    </source>
</evidence>
<dbReference type="Gene3D" id="3.30.200.20">
    <property type="entry name" value="Phosphorylase Kinase, domain 1"/>
    <property type="match status" value="1"/>
</dbReference>
<dbReference type="AlphaFoldDB" id="A0A7X2ZC47"/>
<dbReference type="Gene3D" id="3.40.50.300">
    <property type="entry name" value="P-loop containing nucleotide triphosphate hydrolases"/>
    <property type="match status" value="1"/>
</dbReference>
<dbReference type="GO" id="GO:0004674">
    <property type="term" value="F:protein serine/threonine kinase activity"/>
    <property type="evidence" value="ECO:0007669"/>
    <property type="project" value="TreeGrafter"/>
</dbReference>
<reference evidence="7 8" key="1">
    <citation type="submission" date="2019-11" db="EMBL/GenBank/DDBJ databases">
        <title>Draft genome sequences of five Paenibacillus species of dairy origin.</title>
        <authorList>
            <person name="Olajide A.M."/>
            <person name="Chen S."/>
            <person name="Lapointe G."/>
        </authorList>
    </citation>
    <scope>NUCLEOTIDE SEQUENCE [LARGE SCALE GENOMIC DNA]</scope>
    <source>
        <strain evidence="7 8">2CS3</strain>
    </source>
</reference>